<accession>A0ABT9U7Y0</accession>
<dbReference type="EMBL" id="JAUSSU010000009">
    <property type="protein sequence ID" value="MDQ0115103.1"/>
    <property type="molecule type" value="Genomic_DNA"/>
</dbReference>
<reference evidence="1 2" key="1">
    <citation type="submission" date="2023-07" db="EMBL/GenBank/DDBJ databases">
        <title>Sorghum-associated microbial communities from plants grown in Nebraska, USA.</title>
        <authorList>
            <person name="Schachtman D."/>
        </authorList>
    </citation>
    <scope>NUCLEOTIDE SEQUENCE [LARGE SCALE GENOMIC DNA]</scope>
    <source>
        <strain evidence="1 2">CC482</strain>
    </source>
</reference>
<sequence>MIHPRRIGLPRCKAECLCCQTADIALRTMLISEGIYLSDRLGREVTAEEAIASSQTTAVQV</sequence>
<comment type="caution">
    <text evidence="1">The sequence shown here is derived from an EMBL/GenBank/DDBJ whole genome shotgun (WGS) entry which is preliminary data.</text>
</comment>
<evidence type="ECO:0000313" key="2">
    <source>
        <dbReference type="Proteomes" id="UP001229346"/>
    </source>
</evidence>
<evidence type="ECO:0000313" key="1">
    <source>
        <dbReference type="EMBL" id="MDQ0115103.1"/>
    </source>
</evidence>
<gene>
    <name evidence="1" type="ORF">J2T15_004560</name>
</gene>
<name>A0ABT9U7Y0_PAEHA</name>
<dbReference type="Proteomes" id="UP001229346">
    <property type="component" value="Unassembled WGS sequence"/>
</dbReference>
<proteinExistence type="predicted"/>
<protein>
    <submittedName>
        <fullName evidence="1">Uncharacterized protein</fullName>
    </submittedName>
</protein>
<keyword evidence="2" id="KW-1185">Reference proteome</keyword>
<organism evidence="1 2">
    <name type="scientific">Paenibacillus harenae</name>
    <dbReference type="NCBI Taxonomy" id="306543"/>
    <lineage>
        <taxon>Bacteria</taxon>
        <taxon>Bacillati</taxon>
        <taxon>Bacillota</taxon>
        <taxon>Bacilli</taxon>
        <taxon>Bacillales</taxon>
        <taxon>Paenibacillaceae</taxon>
        <taxon>Paenibacillus</taxon>
    </lineage>
</organism>